<gene>
    <name evidence="1" type="ORF">B5E41_30365</name>
</gene>
<accession>A0A246DKQ2</accession>
<dbReference type="AlphaFoldDB" id="A0A246DKQ2"/>
<comment type="caution">
    <text evidence="1">The sequence shown here is derived from an EMBL/GenBank/DDBJ whole genome shotgun (WGS) entry which is preliminary data.</text>
</comment>
<dbReference type="Pfam" id="PF01724">
    <property type="entry name" value="DUF29"/>
    <property type="match status" value="1"/>
</dbReference>
<dbReference type="PANTHER" id="PTHR34235">
    <property type="entry name" value="SLR1203 PROTEIN-RELATED"/>
    <property type="match status" value="1"/>
</dbReference>
<sequence length="171" mass="18573">MADDALSGVNEDGVDAELESVRKAFGRQKEHAVAASYETDFYQWTQEQAALLRALPAERGLDIENLAQEIEAAGRQAVSQLSGNLRMILTNLVQLSGSAGVVGLPTEAMSAQSEAMFAKEQGVDRHVNLQAVWKLAQRQEATALEEHGYELPLLPETCPLPLDQLLVTIST</sequence>
<evidence type="ECO:0008006" key="3">
    <source>
        <dbReference type="Google" id="ProtNLM"/>
    </source>
</evidence>
<evidence type="ECO:0000313" key="2">
    <source>
        <dbReference type="Proteomes" id="UP000197269"/>
    </source>
</evidence>
<name>A0A246DKQ2_9HYPH</name>
<proteinExistence type="predicted"/>
<dbReference type="Gene3D" id="1.20.1220.20">
    <property type="entry name" value="Uncharcterised protein PF01724"/>
    <property type="match status" value="1"/>
</dbReference>
<reference evidence="1 2" key="1">
    <citation type="submission" date="2017-03" db="EMBL/GenBank/DDBJ databases">
        <title>Genome of strain Rhizobium sp. CNPSo 668.</title>
        <authorList>
            <person name="Ribeiro R."/>
        </authorList>
    </citation>
    <scope>NUCLEOTIDE SEQUENCE [LARGE SCALE GENOMIC DNA]</scope>
    <source>
        <strain evidence="1 2">CNPSo 668</strain>
    </source>
</reference>
<organism evidence="1 2">
    <name type="scientific">Rhizobium esperanzae</name>
    <dbReference type="NCBI Taxonomy" id="1967781"/>
    <lineage>
        <taxon>Bacteria</taxon>
        <taxon>Pseudomonadati</taxon>
        <taxon>Pseudomonadota</taxon>
        <taxon>Alphaproteobacteria</taxon>
        <taxon>Hyphomicrobiales</taxon>
        <taxon>Rhizobiaceae</taxon>
        <taxon>Rhizobium/Agrobacterium group</taxon>
        <taxon>Rhizobium</taxon>
    </lineage>
</organism>
<dbReference type="PANTHER" id="PTHR34235:SF4">
    <property type="entry name" value="SLR0291 PROTEIN"/>
    <property type="match status" value="1"/>
</dbReference>
<dbReference type="EMBL" id="MXPU01000042">
    <property type="protein sequence ID" value="OWO89549.1"/>
    <property type="molecule type" value="Genomic_DNA"/>
</dbReference>
<dbReference type="Proteomes" id="UP000197269">
    <property type="component" value="Unassembled WGS sequence"/>
</dbReference>
<dbReference type="InterPro" id="IPR002636">
    <property type="entry name" value="DUF29"/>
</dbReference>
<protein>
    <recommendedName>
        <fullName evidence="3">DUF29 domain-containing protein</fullName>
    </recommendedName>
</protein>
<evidence type="ECO:0000313" key="1">
    <source>
        <dbReference type="EMBL" id="OWO89549.1"/>
    </source>
</evidence>